<keyword evidence="3" id="KW-1185">Reference proteome</keyword>
<protein>
    <recommendedName>
        <fullName evidence="1">WGR domain-containing protein</fullName>
    </recommendedName>
</protein>
<reference evidence="3" key="1">
    <citation type="journal article" date="2019" name="Int. J. Syst. Evol. Microbiol.">
        <title>The Global Catalogue of Microorganisms (GCM) 10K type strain sequencing project: providing services to taxonomists for standard genome sequencing and annotation.</title>
        <authorList>
            <consortium name="The Broad Institute Genomics Platform"/>
            <consortium name="The Broad Institute Genome Sequencing Center for Infectious Disease"/>
            <person name="Wu L."/>
            <person name="Ma J."/>
        </authorList>
    </citation>
    <scope>NUCLEOTIDE SEQUENCE [LARGE SCALE GENOMIC DNA]</scope>
    <source>
        <strain evidence="3">JCM 30331</strain>
    </source>
</reference>
<dbReference type="InterPro" id="IPR049809">
    <property type="entry name" value="YehF/YfeS-like_WGR"/>
</dbReference>
<dbReference type="Pfam" id="PF05406">
    <property type="entry name" value="WGR"/>
    <property type="match status" value="1"/>
</dbReference>
<evidence type="ECO:0000259" key="1">
    <source>
        <dbReference type="PROSITE" id="PS51977"/>
    </source>
</evidence>
<dbReference type="InterPro" id="IPR015315">
    <property type="entry name" value="DUF1963"/>
</dbReference>
<dbReference type="CDD" id="cd07996">
    <property type="entry name" value="WGR_MMR_like"/>
    <property type="match status" value="1"/>
</dbReference>
<dbReference type="InterPro" id="IPR008893">
    <property type="entry name" value="WGR_domain"/>
</dbReference>
<dbReference type="Proteomes" id="UP000647587">
    <property type="component" value="Unassembled WGS sequence"/>
</dbReference>
<dbReference type="PANTHER" id="PTHR36436:SF6">
    <property type="entry name" value="SLL5081 PROTEIN"/>
    <property type="match status" value="1"/>
</dbReference>
<dbReference type="InterPro" id="IPR035948">
    <property type="entry name" value="YwqG-like_sf"/>
</dbReference>
<dbReference type="Gene3D" id="2.30.320.10">
    <property type="entry name" value="YwqG-like"/>
    <property type="match status" value="1"/>
</dbReference>
<dbReference type="Pfam" id="PF09234">
    <property type="entry name" value="DUF1963"/>
    <property type="match status" value="1"/>
</dbReference>
<dbReference type="Gene3D" id="2.20.140.10">
    <property type="entry name" value="WGR domain"/>
    <property type="match status" value="1"/>
</dbReference>
<dbReference type="SUPFAM" id="SSF103032">
    <property type="entry name" value="Hypothetical protein YwqG"/>
    <property type="match status" value="1"/>
</dbReference>
<feature type="domain" description="WGR" evidence="1">
    <location>
        <begin position="1"/>
        <end position="80"/>
    </location>
</feature>
<dbReference type="SMART" id="SM00773">
    <property type="entry name" value="WGR"/>
    <property type="match status" value="1"/>
</dbReference>
<sequence>MHRYLELSEEGGSAHKFYEARAEGCTLTVRYGRIGTEGQTQVRIFATPEEAQAEAQKKLAEKRRKGYMDAVAGEREKRAVPQPALRLPKALSSYREVLEASVRPYVALKGSPPRPTMSPWTSKLGGVPYRPLGSAWPLASDGQPLAFLAQLNFAELPPLAGFPQQGIVQFFIRDDDFYGANFDGALDMTSLADDANYRVLYHPEVIPDPAGLEQTLPVGVPGSDDSILGLPHDPTLTFELRGELRSGPVTSDDRLFDQLVGQSLWELGDTEDVNADDLSDRYALLAGSGHKLGGYPNFTQHDPRSVDDPHVLLFQLDSDDDLSLMWGDVGIANFFIHPDDLTRADFSRVVFHWDCC</sequence>
<dbReference type="EMBL" id="BMPP01000011">
    <property type="protein sequence ID" value="GGK31550.1"/>
    <property type="molecule type" value="Genomic_DNA"/>
</dbReference>
<comment type="caution">
    <text evidence="2">The sequence shown here is derived from an EMBL/GenBank/DDBJ whole genome shotgun (WGS) entry which is preliminary data.</text>
</comment>
<dbReference type="PANTHER" id="PTHR36436">
    <property type="entry name" value="SLL5081 PROTEIN"/>
    <property type="match status" value="1"/>
</dbReference>
<dbReference type="PROSITE" id="PS51977">
    <property type="entry name" value="WGR"/>
    <property type="match status" value="1"/>
</dbReference>
<organism evidence="2 3">
    <name type="scientific">Deinococcus malanensis</name>
    <dbReference type="NCBI Taxonomy" id="1706855"/>
    <lineage>
        <taxon>Bacteria</taxon>
        <taxon>Thermotogati</taxon>
        <taxon>Deinococcota</taxon>
        <taxon>Deinococci</taxon>
        <taxon>Deinococcales</taxon>
        <taxon>Deinococcaceae</taxon>
        <taxon>Deinococcus</taxon>
    </lineage>
</organism>
<evidence type="ECO:0000313" key="3">
    <source>
        <dbReference type="Proteomes" id="UP000647587"/>
    </source>
</evidence>
<dbReference type="SUPFAM" id="SSF142921">
    <property type="entry name" value="WGR domain-like"/>
    <property type="match status" value="1"/>
</dbReference>
<evidence type="ECO:0000313" key="2">
    <source>
        <dbReference type="EMBL" id="GGK31550.1"/>
    </source>
</evidence>
<proteinExistence type="predicted"/>
<name>A0ABQ2EYI5_9DEIO</name>
<accession>A0ABQ2EYI5</accession>
<dbReference type="InterPro" id="IPR036930">
    <property type="entry name" value="WGR_dom_sf"/>
</dbReference>
<dbReference type="RefSeq" id="WP_189009594.1">
    <property type="nucleotide sequence ID" value="NZ_BMPP01000011.1"/>
</dbReference>
<gene>
    <name evidence="2" type="ORF">GCM10008955_26740</name>
</gene>